<evidence type="ECO:0000313" key="2">
    <source>
        <dbReference type="EMBL" id="GEB85367.1"/>
    </source>
</evidence>
<keyword evidence="3" id="KW-1185">Reference proteome</keyword>
<protein>
    <recommendedName>
        <fullName evidence="1">HNH domain-containing protein</fullName>
    </recommendedName>
</protein>
<evidence type="ECO:0000259" key="1">
    <source>
        <dbReference type="Pfam" id="PF01844"/>
    </source>
</evidence>
<dbReference type="InterPro" id="IPR003615">
    <property type="entry name" value="HNH_nuc"/>
</dbReference>
<feature type="domain" description="HNH" evidence="1">
    <location>
        <begin position="45"/>
        <end position="79"/>
    </location>
</feature>
<dbReference type="Pfam" id="PF01844">
    <property type="entry name" value="HNH"/>
    <property type="match status" value="1"/>
</dbReference>
<evidence type="ECO:0000313" key="3">
    <source>
        <dbReference type="Proteomes" id="UP000317730"/>
    </source>
</evidence>
<dbReference type="AlphaFoldDB" id="A0A4Y3TW62"/>
<dbReference type="OrthoDB" id="5379188at2"/>
<dbReference type="GO" id="GO:0003676">
    <property type="term" value="F:nucleic acid binding"/>
    <property type="evidence" value="ECO:0007669"/>
    <property type="project" value="InterPro"/>
</dbReference>
<dbReference type="GO" id="GO:0008270">
    <property type="term" value="F:zinc ion binding"/>
    <property type="evidence" value="ECO:0007669"/>
    <property type="project" value="InterPro"/>
</dbReference>
<dbReference type="Proteomes" id="UP000317730">
    <property type="component" value="Unassembled WGS sequence"/>
</dbReference>
<dbReference type="RefSeq" id="WP_141375564.1">
    <property type="nucleotide sequence ID" value="NZ_BAPL01000001.1"/>
</dbReference>
<name>A0A4Y3TW62_9PROT</name>
<proteinExistence type="predicted"/>
<dbReference type="InterPro" id="IPR002711">
    <property type="entry name" value="HNH"/>
</dbReference>
<sequence>MAIAEKDIKLLWGRAAGRCSNPDCREKVSEINEAGESYLVGEMAHIIARQASGPRGQTGGGSNAYDNLVLLCPTCHTKIDKSPEGSFPTELLLGWKEQHENWVDSWCTTSRMASTQELMEFIDALLVENNHYFRNYGPQSQVAVNDPASSAYTIWVARRLDTILPNNRKIVQTLDLNRNLIPIEMAPVVMLFKDHATSYEQNLYERIAGYQQFPTSFAEAVRKWKK</sequence>
<reference evidence="2 3" key="1">
    <citation type="submission" date="2019-06" db="EMBL/GenBank/DDBJ databases">
        <title>Whole genome shotgun sequence of Acetobacter peroxydans NBRC 13755.</title>
        <authorList>
            <person name="Hosoyama A."/>
            <person name="Uohara A."/>
            <person name="Ohji S."/>
            <person name="Ichikawa N."/>
        </authorList>
    </citation>
    <scope>NUCLEOTIDE SEQUENCE [LARGE SCALE GENOMIC DNA]</scope>
    <source>
        <strain evidence="2 3">NBRC 13755</strain>
    </source>
</reference>
<dbReference type="CDD" id="cd00085">
    <property type="entry name" value="HNHc"/>
    <property type="match status" value="1"/>
</dbReference>
<accession>A0A4Y3TW62</accession>
<gene>
    <name evidence="2" type="ORF">APE01nite_11640</name>
</gene>
<comment type="caution">
    <text evidence="2">The sequence shown here is derived from an EMBL/GenBank/DDBJ whole genome shotgun (WGS) entry which is preliminary data.</text>
</comment>
<dbReference type="EMBL" id="BJMV01000005">
    <property type="protein sequence ID" value="GEB85367.1"/>
    <property type="molecule type" value="Genomic_DNA"/>
</dbReference>
<organism evidence="2 3">
    <name type="scientific">Acetobacter peroxydans</name>
    <dbReference type="NCBI Taxonomy" id="104098"/>
    <lineage>
        <taxon>Bacteria</taxon>
        <taxon>Pseudomonadati</taxon>
        <taxon>Pseudomonadota</taxon>
        <taxon>Alphaproteobacteria</taxon>
        <taxon>Acetobacterales</taxon>
        <taxon>Acetobacteraceae</taxon>
        <taxon>Acetobacter</taxon>
    </lineage>
</organism>
<dbReference type="GO" id="GO:0004519">
    <property type="term" value="F:endonuclease activity"/>
    <property type="evidence" value="ECO:0007669"/>
    <property type="project" value="InterPro"/>
</dbReference>